<name>A0ABS6BEX2_9SPHN</name>
<feature type="domain" description="CBS" evidence="3">
    <location>
        <begin position="6"/>
        <end position="66"/>
    </location>
</feature>
<dbReference type="InterPro" id="IPR051257">
    <property type="entry name" value="Diverse_CBS-Domain"/>
</dbReference>
<evidence type="ECO:0000256" key="1">
    <source>
        <dbReference type="ARBA" id="ARBA00023122"/>
    </source>
</evidence>
<dbReference type="RefSeq" id="WP_216319996.1">
    <property type="nucleotide sequence ID" value="NZ_JAHKRT010000002.1"/>
</dbReference>
<comment type="caution">
    <text evidence="4">The sequence shown here is derived from an EMBL/GenBank/DDBJ whole genome shotgun (WGS) entry which is preliminary data.</text>
</comment>
<evidence type="ECO:0000259" key="3">
    <source>
        <dbReference type="PROSITE" id="PS51371"/>
    </source>
</evidence>
<dbReference type="EMBL" id="JAHKRT010000002">
    <property type="protein sequence ID" value="MBU3076846.1"/>
    <property type="molecule type" value="Genomic_DNA"/>
</dbReference>
<organism evidence="4 5">
    <name type="scientific">Sphingomonas quercus</name>
    <dbReference type="NCBI Taxonomy" id="2842451"/>
    <lineage>
        <taxon>Bacteria</taxon>
        <taxon>Pseudomonadati</taxon>
        <taxon>Pseudomonadota</taxon>
        <taxon>Alphaproteobacteria</taxon>
        <taxon>Sphingomonadales</taxon>
        <taxon>Sphingomonadaceae</taxon>
        <taxon>Sphingomonas</taxon>
    </lineage>
</organism>
<evidence type="ECO:0000256" key="2">
    <source>
        <dbReference type="PROSITE-ProRule" id="PRU00703"/>
    </source>
</evidence>
<dbReference type="PANTHER" id="PTHR43080">
    <property type="entry name" value="CBS DOMAIN-CONTAINING PROTEIN CBSX3, MITOCHONDRIAL"/>
    <property type="match status" value="1"/>
</dbReference>
<dbReference type="SMART" id="SM00116">
    <property type="entry name" value="CBS"/>
    <property type="match status" value="2"/>
</dbReference>
<accession>A0ABS6BEX2</accession>
<dbReference type="InterPro" id="IPR000644">
    <property type="entry name" value="CBS_dom"/>
</dbReference>
<reference evidence="4 5" key="1">
    <citation type="submission" date="2021-06" db="EMBL/GenBank/DDBJ databases">
        <title>Sphingomonas sp. XMGL2, whole genome shotgun sequencing project.</title>
        <authorList>
            <person name="Zhao G."/>
            <person name="Shen L."/>
        </authorList>
    </citation>
    <scope>NUCLEOTIDE SEQUENCE [LARGE SCALE GENOMIC DNA]</scope>
    <source>
        <strain evidence="4 5">XMGL2</strain>
    </source>
</reference>
<proteinExistence type="predicted"/>
<evidence type="ECO:0000313" key="5">
    <source>
        <dbReference type="Proteomes" id="UP000776276"/>
    </source>
</evidence>
<dbReference type="CDD" id="cd04623">
    <property type="entry name" value="CBS_pair_bac_euk"/>
    <property type="match status" value="1"/>
</dbReference>
<dbReference type="Pfam" id="PF00571">
    <property type="entry name" value="CBS"/>
    <property type="match status" value="2"/>
</dbReference>
<sequence length="142" mass="15269">MTIATILEGKGNAVVSVAAETSVAGVVRILAEKRIGAVPVVEQGNVVGIFSERDVVYGLAQDGAAMLERPVREVMTSPAVTVDRKVRIITALAMMTRRRIRHLPVVEDGALIGFVSIGDLVKRRIDSIEGEAEAMLTYIQQV</sequence>
<dbReference type="InterPro" id="IPR044725">
    <property type="entry name" value="CBSX3_CBS_dom"/>
</dbReference>
<dbReference type="PROSITE" id="PS51371">
    <property type="entry name" value="CBS"/>
    <property type="match status" value="2"/>
</dbReference>
<dbReference type="PANTHER" id="PTHR43080:SF2">
    <property type="entry name" value="CBS DOMAIN-CONTAINING PROTEIN"/>
    <property type="match status" value="1"/>
</dbReference>
<gene>
    <name evidence="4" type="ORF">KOF26_03120</name>
</gene>
<protein>
    <submittedName>
        <fullName evidence="4">CBS domain-containing protein</fullName>
    </submittedName>
</protein>
<dbReference type="Proteomes" id="UP000776276">
    <property type="component" value="Unassembled WGS sequence"/>
</dbReference>
<evidence type="ECO:0000313" key="4">
    <source>
        <dbReference type="EMBL" id="MBU3076846.1"/>
    </source>
</evidence>
<feature type="domain" description="CBS" evidence="3">
    <location>
        <begin position="75"/>
        <end position="133"/>
    </location>
</feature>
<keyword evidence="1 2" id="KW-0129">CBS domain</keyword>
<keyword evidence="5" id="KW-1185">Reference proteome</keyword>